<sequence>MTLVAYALLLAQNQEVPVEKVSPGLLGFLIVAVLGVVTWLLIKSMNKQIRRIDFEESQRPAQRPDQKAE</sequence>
<dbReference type="Proteomes" id="UP000070598">
    <property type="component" value="Unassembled WGS sequence"/>
</dbReference>
<dbReference type="EMBL" id="LAXD01000001">
    <property type="protein sequence ID" value="KWW99219.1"/>
    <property type="molecule type" value="Genomic_DNA"/>
</dbReference>
<gene>
    <name evidence="2" type="ORF">LI90_853</name>
    <name evidence="3" type="ORF">TH66_04420</name>
    <name evidence="4" type="ORF">TR74_15120</name>
</gene>
<evidence type="ECO:0000313" key="2">
    <source>
        <dbReference type="EMBL" id="KWW99219.1"/>
    </source>
</evidence>
<evidence type="ECO:0000313" key="7">
    <source>
        <dbReference type="Proteomes" id="UP000070659"/>
    </source>
</evidence>
<reference evidence="4 7" key="1">
    <citation type="submission" date="2015-02" db="EMBL/GenBank/DDBJ databases">
        <title>Physiological reanalysis, assessment of diazotrophy, and genome sequences of multiple isolates of Streptomyces thermoautotrophicus.</title>
        <authorList>
            <person name="MacKellar D.C."/>
            <person name="Lieber L."/>
            <person name="Norman J."/>
            <person name="Bolger A."/>
            <person name="Tobin C."/>
            <person name="Murray J.W."/>
            <person name="Prell J."/>
        </authorList>
    </citation>
    <scope>NUCLEOTIDE SEQUENCE [LARGE SCALE GENOMIC DNA]</scope>
    <source>
        <strain evidence="4 7">UBT1</strain>
    </source>
</reference>
<dbReference type="AlphaFoldDB" id="A0A132NED2"/>
<dbReference type="STRING" id="1469144.LI90_853"/>
<reference evidence="5" key="4">
    <citation type="submission" date="2015-04" db="EMBL/GenBank/DDBJ databases">
        <title>Physiological reanalysis, assessment of diazotrophy, and genome sequences of multiple isolates of Streptomyces thermoautotrophicus.</title>
        <authorList>
            <person name="MacKellar D.C."/>
            <person name="Lieber L."/>
            <person name="Norman J."/>
            <person name="Bolger A."/>
            <person name="Tobin C."/>
            <person name="Murray J.W."/>
            <person name="Chang R."/>
            <person name="Ford T."/>
            <person name="Nguyen P.Q."/>
            <person name="Woodward J."/>
            <person name="Permingeat H."/>
            <person name="Joshi N.S."/>
            <person name="Silver P.A."/>
            <person name="Usadel B."/>
            <person name="Rutherford A.W."/>
            <person name="Friesen M."/>
            <person name="Prell J."/>
        </authorList>
    </citation>
    <scope>NUCLEOTIDE SEQUENCE [LARGE SCALE GENOMIC DNA]</scope>
    <source>
        <strain evidence="5">H1</strain>
    </source>
</reference>
<evidence type="ECO:0000313" key="5">
    <source>
        <dbReference type="Proteomes" id="UP000070188"/>
    </source>
</evidence>
<dbReference type="Proteomes" id="UP000070659">
    <property type="component" value="Unassembled WGS sequence"/>
</dbReference>
<organism evidence="4 6">
    <name type="scientific">Carbonactinospora thermoautotrophica</name>
    <dbReference type="NCBI Taxonomy" id="1469144"/>
    <lineage>
        <taxon>Bacteria</taxon>
        <taxon>Bacillati</taxon>
        <taxon>Actinomycetota</taxon>
        <taxon>Actinomycetes</taxon>
        <taxon>Kitasatosporales</taxon>
        <taxon>Carbonactinosporaceae</taxon>
        <taxon>Carbonactinospora</taxon>
    </lineage>
</organism>
<evidence type="ECO:0000313" key="4">
    <source>
        <dbReference type="EMBL" id="KWX08418.1"/>
    </source>
</evidence>
<dbReference type="OrthoDB" id="3830620at2"/>
<keyword evidence="1" id="KW-0472">Membrane</keyword>
<evidence type="ECO:0000313" key="6">
    <source>
        <dbReference type="Proteomes" id="UP000070598"/>
    </source>
</evidence>
<accession>A0A132NED2</accession>
<protein>
    <submittedName>
        <fullName evidence="4">Uncharacterized protein</fullName>
    </submittedName>
</protein>
<name>A0A132NED2_9ACTN</name>
<evidence type="ECO:0000256" key="1">
    <source>
        <dbReference type="SAM" id="Phobius"/>
    </source>
</evidence>
<comment type="caution">
    <text evidence="4">The sequence shown here is derived from an EMBL/GenBank/DDBJ whole genome shotgun (WGS) entry which is preliminary data.</text>
</comment>
<dbReference type="PATRIC" id="fig|1469144.10.peg.968"/>
<feature type="transmembrane region" description="Helical" evidence="1">
    <location>
        <begin position="23"/>
        <end position="42"/>
    </location>
</feature>
<reference evidence="6" key="2">
    <citation type="submission" date="2015-02" db="EMBL/GenBank/DDBJ databases">
        <title>Physiological reanalysis, assessment of diazotrophy, and genome sequences of multiple isolates of Streptomyces thermoautotrophicus.</title>
        <authorList>
            <person name="MacKellar D.C."/>
            <person name="Lieber L."/>
            <person name="Norman J."/>
            <person name="Bolger A."/>
            <person name="Tobin C."/>
            <person name="Murray J.W."/>
            <person name="Friesen M."/>
            <person name="Prell J."/>
        </authorList>
    </citation>
    <scope>NUCLEOTIDE SEQUENCE [LARGE SCALE GENOMIC DNA]</scope>
    <source>
        <strain evidence="6">UBT1</strain>
    </source>
</reference>
<proteinExistence type="predicted"/>
<keyword evidence="1" id="KW-0812">Transmembrane</keyword>
<dbReference type="Proteomes" id="UP000070188">
    <property type="component" value="Unassembled WGS sequence"/>
</dbReference>
<dbReference type="EMBL" id="JYIJ01000013">
    <property type="protein sequence ID" value="KWX05010.1"/>
    <property type="molecule type" value="Genomic_DNA"/>
</dbReference>
<keyword evidence="5" id="KW-1185">Reference proteome</keyword>
<dbReference type="RefSeq" id="WP_066884370.1">
    <property type="nucleotide sequence ID" value="NZ_CP171739.1"/>
</dbReference>
<keyword evidence="1" id="KW-1133">Transmembrane helix</keyword>
<dbReference type="EMBL" id="JYIK01000982">
    <property type="protein sequence ID" value="KWX08418.1"/>
    <property type="molecule type" value="Genomic_DNA"/>
</dbReference>
<evidence type="ECO:0000313" key="3">
    <source>
        <dbReference type="EMBL" id="KWX05010.1"/>
    </source>
</evidence>
<reference evidence="2" key="3">
    <citation type="submission" date="2015-04" db="EMBL/GenBank/DDBJ databases">
        <title>Physiological reanalysis, assessment of diazotrophy, and genome sequences of multiple isolates of Streptomyces thermoautotrophicus.</title>
        <authorList>
            <person name="MacKellar D.C."/>
            <person name="Lieber L."/>
            <person name="Norman J."/>
            <person name="Bolger A."/>
            <person name="Tobin C."/>
            <person name="Murray J.W."/>
            <person name="Woodward J."/>
            <person name="Friesen M."/>
            <person name="Prell J."/>
        </authorList>
    </citation>
    <scope>NUCLEOTIDE SEQUENCE [LARGE SCALE GENOMIC DNA]</scope>
    <source>
        <strain evidence="2">H1</strain>
    </source>
</reference>